<evidence type="ECO:0000313" key="1">
    <source>
        <dbReference type="EMBL" id="KAK7731152.1"/>
    </source>
</evidence>
<reference evidence="1 2" key="1">
    <citation type="submission" date="2024-02" db="EMBL/GenBank/DDBJ databases">
        <title>De novo assembly and annotation of 12 fungi associated with fruit tree decline syndrome in Ontario, Canada.</title>
        <authorList>
            <person name="Sulman M."/>
            <person name="Ellouze W."/>
            <person name="Ilyukhin E."/>
        </authorList>
    </citation>
    <scope>NUCLEOTIDE SEQUENCE [LARGE SCALE GENOMIC DNA]</scope>
    <source>
        <strain evidence="1 2">M169</strain>
    </source>
</reference>
<evidence type="ECO:0008006" key="3">
    <source>
        <dbReference type="Google" id="ProtNLM"/>
    </source>
</evidence>
<name>A0ABR1PAR1_DIAER</name>
<dbReference type="Proteomes" id="UP001430848">
    <property type="component" value="Unassembled WGS sequence"/>
</dbReference>
<dbReference type="EMBL" id="JAKNSF020000023">
    <property type="protein sequence ID" value="KAK7731152.1"/>
    <property type="molecule type" value="Genomic_DNA"/>
</dbReference>
<organism evidence="1 2">
    <name type="scientific">Diaporthe eres</name>
    <name type="common">Phomopsis oblonga</name>
    <dbReference type="NCBI Taxonomy" id="83184"/>
    <lineage>
        <taxon>Eukaryota</taxon>
        <taxon>Fungi</taxon>
        <taxon>Dikarya</taxon>
        <taxon>Ascomycota</taxon>
        <taxon>Pezizomycotina</taxon>
        <taxon>Sordariomycetes</taxon>
        <taxon>Sordariomycetidae</taxon>
        <taxon>Diaporthales</taxon>
        <taxon>Diaporthaceae</taxon>
        <taxon>Diaporthe</taxon>
        <taxon>Diaporthe eres species complex</taxon>
    </lineage>
</organism>
<proteinExistence type="predicted"/>
<protein>
    <recommendedName>
        <fullName evidence="3">F-box domain-containing protein</fullName>
    </recommendedName>
</protein>
<evidence type="ECO:0000313" key="2">
    <source>
        <dbReference type="Proteomes" id="UP001430848"/>
    </source>
</evidence>
<gene>
    <name evidence="1" type="ORF">SLS63_005427</name>
</gene>
<comment type="caution">
    <text evidence="1">The sequence shown here is derived from an EMBL/GenBank/DDBJ whole genome shotgun (WGS) entry which is preliminary data.</text>
</comment>
<sequence length="569" mass="65805">MMLTKYTHVPMVSKLKRKADTDVPTCMNGRPTKRHQIVDDSLIEGFAKLLSQRYLDDLPQEILLNIFQHFAEPWVLADDLADWEVYTLERESRIRQQTLVSLTKTCRRLNLPATSILYRCAHLPTHRSVLRFINSLRKQPSLAKLVKQVSCPHEVLMSLTYMFHRPLGNDGSSSATLVRPMSCPIGVPREVDQPVQSYYAYNRINVHRIVLDWILERVPEIRALSVTCHSPWNRSYPISPLPLEHLSKLSIAMPVQPEVYIRDPSGEYPIVAWLTKSALGQYRALKRLELLHPRGKWIAQLVTVEATSTSGSNGIEKYVESLTTLRRTGGAFSEWELLSLQQDIFSPEHFHNLDYAGQSRRCCGRCSNTQPSGWDINRFLATTGRRTRRLNLDWENDHIQLGQLGPTGTLTSLPMLTNLTHLTVSMQVLFQQHGIFYNQLQTILDDPGAELARMFPPSLRVLRISEFMLGILRPRDPGAEDRSLEAYNRLLLQFVEILRAHWLDLSDDRELWFRYCLMLERHPRKANERSRCVLRWLVSPQRHQDVGREFARVWRMLPAFAAAFRDLND</sequence>
<accession>A0ABR1PAR1</accession>
<keyword evidence="2" id="KW-1185">Reference proteome</keyword>